<dbReference type="Proteomes" id="UP000325440">
    <property type="component" value="Unassembled WGS sequence"/>
</dbReference>
<keyword evidence="3" id="KW-1185">Reference proteome</keyword>
<organism evidence="2 3">
    <name type="scientific">Cinara cedri</name>
    <dbReference type="NCBI Taxonomy" id="506608"/>
    <lineage>
        <taxon>Eukaryota</taxon>
        <taxon>Metazoa</taxon>
        <taxon>Ecdysozoa</taxon>
        <taxon>Arthropoda</taxon>
        <taxon>Hexapoda</taxon>
        <taxon>Insecta</taxon>
        <taxon>Pterygota</taxon>
        <taxon>Neoptera</taxon>
        <taxon>Paraneoptera</taxon>
        <taxon>Hemiptera</taxon>
        <taxon>Sternorrhyncha</taxon>
        <taxon>Aphidomorpha</taxon>
        <taxon>Aphidoidea</taxon>
        <taxon>Aphididae</taxon>
        <taxon>Lachninae</taxon>
        <taxon>Cinara</taxon>
    </lineage>
</organism>
<feature type="region of interest" description="Disordered" evidence="1">
    <location>
        <begin position="1"/>
        <end position="29"/>
    </location>
</feature>
<gene>
    <name evidence="2" type="ORF">CINCED_3A006215</name>
</gene>
<dbReference type="EMBL" id="CABPRJ010001426">
    <property type="protein sequence ID" value="VVC35398.1"/>
    <property type="molecule type" value="Genomic_DNA"/>
</dbReference>
<name>A0A5E4MSY6_9HEMI</name>
<dbReference type="OrthoDB" id="10548035at2759"/>
<sequence>MDGDDYVLTPLTAEDDDGAPPEPGRNDGDDAVVAAEDYVQSLVTIESNWANAHTRCISAADRRRVLSHCDDRGL</sequence>
<accession>A0A5E4MSY6</accession>
<evidence type="ECO:0000313" key="2">
    <source>
        <dbReference type="EMBL" id="VVC35398.1"/>
    </source>
</evidence>
<evidence type="ECO:0000313" key="3">
    <source>
        <dbReference type="Proteomes" id="UP000325440"/>
    </source>
</evidence>
<evidence type="ECO:0000256" key="1">
    <source>
        <dbReference type="SAM" id="MobiDB-lite"/>
    </source>
</evidence>
<proteinExistence type="predicted"/>
<protein>
    <submittedName>
        <fullName evidence="2">Uncharacterized protein</fullName>
    </submittedName>
</protein>
<reference evidence="2 3" key="1">
    <citation type="submission" date="2019-08" db="EMBL/GenBank/DDBJ databases">
        <authorList>
            <person name="Alioto T."/>
            <person name="Alioto T."/>
            <person name="Gomez Garrido J."/>
        </authorList>
    </citation>
    <scope>NUCLEOTIDE SEQUENCE [LARGE SCALE GENOMIC DNA]</scope>
</reference>
<dbReference type="AlphaFoldDB" id="A0A5E4MSY6"/>